<comment type="caution">
    <text evidence="1">The sequence shown here is derived from an EMBL/GenBank/DDBJ whole genome shotgun (WGS) entry which is preliminary data.</text>
</comment>
<organism evidence="1 2">
    <name type="scientific">Desulfocurvibacter africanus PCS</name>
    <dbReference type="NCBI Taxonomy" id="1262666"/>
    <lineage>
        <taxon>Bacteria</taxon>
        <taxon>Pseudomonadati</taxon>
        <taxon>Thermodesulfobacteriota</taxon>
        <taxon>Desulfovibrionia</taxon>
        <taxon>Desulfovibrionales</taxon>
        <taxon>Desulfovibrionaceae</taxon>
        <taxon>Desulfocurvibacter</taxon>
    </lineage>
</organism>
<gene>
    <name evidence="1" type="ORF">PCS_01853</name>
</gene>
<sequence>MRGSPDCLNRVNSANKDITIIKASGAAITGAEKQGKLHTNMHMCGALGR</sequence>
<evidence type="ECO:0000313" key="1">
    <source>
        <dbReference type="EMBL" id="EMG37341.1"/>
    </source>
</evidence>
<dbReference type="AlphaFoldDB" id="M5Q180"/>
<dbReference type="EMBL" id="AOSV01000019">
    <property type="protein sequence ID" value="EMG37341.1"/>
    <property type="molecule type" value="Genomic_DNA"/>
</dbReference>
<evidence type="ECO:0000313" key="2">
    <source>
        <dbReference type="Proteomes" id="UP000011922"/>
    </source>
</evidence>
<proteinExistence type="predicted"/>
<name>M5Q180_DESAF</name>
<protein>
    <submittedName>
        <fullName evidence="1">Uncharacterized protein</fullName>
    </submittedName>
</protein>
<dbReference type="Proteomes" id="UP000011922">
    <property type="component" value="Unassembled WGS sequence"/>
</dbReference>
<reference evidence="1 2" key="1">
    <citation type="journal article" date="2013" name="Genome Announc.">
        <title>Draft Genome Sequence for Desulfovibrio africanus Strain PCS.</title>
        <authorList>
            <person name="Brown S.D."/>
            <person name="Utturkar S.M."/>
            <person name="Arkin A.P."/>
            <person name="Deutschbauer A.M."/>
            <person name="Elias D.A."/>
            <person name="Hazen T.C."/>
            <person name="Chakraborty R."/>
        </authorList>
    </citation>
    <scope>NUCLEOTIDE SEQUENCE [LARGE SCALE GENOMIC DNA]</scope>
    <source>
        <strain evidence="1 2">PCS</strain>
    </source>
</reference>
<dbReference type="PATRIC" id="fig|1262666.3.peg.1875"/>
<accession>M5Q180</accession>